<feature type="compositionally biased region" description="Polar residues" evidence="1">
    <location>
        <begin position="1"/>
        <end position="10"/>
    </location>
</feature>
<sequence length="223" mass="23258">MSGPNPDSTGSPAPVPPTPAPPQPLVPPSPTPSSRRLGEWAAVVSALAGVAGVLLGFFGLPTVLNSPTARASAPAPQPTVTVTHTVGTGSASQAPPDTAPPVPNPTTLSKANIRMPSDFYILLADNPIQLHAPDGPRGDIIYNSFNGLESRGNLVKLDPGQKGSLEECKADTRYTNIIRKPALTKGSRICVLSRDHVGLVTVREGPQTRDDGDFLTVDLTVWP</sequence>
<reference evidence="3" key="1">
    <citation type="journal article" date="2014" name="Int. J. Syst. Evol. Microbiol.">
        <title>Complete genome sequence of Corynebacterium casei LMG S-19264T (=DSM 44701T), isolated from a smear-ripened cheese.</title>
        <authorList>
            <consortium name="US DOE Joint Genome Institute (JGI-PGF)"/>
            <person name="Walter F."/>
            <person name="Albersmeier A."/>
            <person name="Kalinowski J."/>
            <person name="Ruckert C."/>
        </authorList>
    </citation>
    <scope>NUCLEOTIDE SEQUENCE</scope>
    <source>
        <strain evidence="3">JCM 4637</strain>
    </source>
</reference>
<feature type="compositionally biased region" description="Pro residues" evidence="1">
    <location>
        <begin position="13"/>
        <end position="31"/>
    </location>
</feature>
<proteinExistence type="predicted"/>
<feature type="region of interest" description="Disordered" evidence="1">
    <location>
        <begin position="1"/>
        <end position="35"/>
    </location>
</feature>
<keyword evidence="2" id="KW-1133">Transmembrane helix</keyword>
<reference evidence="3" key="2">
    <citation type="submission" date="2020-09" db="EMBL/GenBank/DDBJ databases">
        <authorList>
            <person name="Sun Q."/>
            <person name="Ohkuma M."/>
        </authorList>
    </citation>
    <scope>NUCLEOTIDE SEQUENCE</scope>
    <source>
        <strain evidence="3">JCM 4637</strain>
    </source>
</reference>
<evidence type="ECO:0000256" key="1">
    <source>
        <dbReference type="SAM" id="MobiDB-lite"/>
    </source>
</evidence>
<evidence type="ECO:0000256" key="2">
    <source>
        <dbReference type="SAM" id="Phobius"/>
    </source>
</evidence>
<gene>
    <name evidence="3" type="ORF">GCM10010334_82740</name>
</gene>
<organism evidence="3 4">
    <name type="scientific">Streptomyces finlayi</name>
    <dbReference type="NCBI Taxonomy" id="67296"/>
    <lineage>
        <taxon>Bacteria</taxon>
        <taxon>Bacillati</taxon>
        <taxon>Actinomycetota</taxon>
        <taxon>Actinomycetes</taxon>
        <taxon>Kitasatosporales</taxon>
        <taxon>Streptomycetaceae</taxon>
        <taxon>Streptomyces</taxon>
    </lineage>
</organism>
<dbReference type="Proteomes" id="UP000638353">
    <property type="component" value="Unassembled WGS sequence"/>
</dbReference>
<evidence type="ECO:0000313" key="4">
    <source>
        <dbReference type="Proteomes" id="UP000638353"/>
    </source>
</evidence>
<keyword evidence="2" id="KW-0472">Membrane</keyword>
<dbReference type="RefSeq" id="WP_189828519.1">
    <property type="nucleotide sequence ID" value="NZ_BMVC01000033.1"/>
</dbReference>
<dbReference type="AlphaFoldDB" id="A0A918XAE6"/>
<feature type="transmembrane region" description="Helical" evidence="2">
    <location>
        <begin position="40"/>
        <end position="60"/>
    </location>
</feature>
<protein>
    <submittedName>
        <fullName evidence="3">Uncharacterized protein</fullName>
    </submittedName>
</protein>
<dbReference type="EMBL" id="BMVC01000033">
    <property type="protein sequence ID" value="GHD19253.1"/>
    <property type="molecule type" value="Genomic_DNA"/>
</dbReference>
<evidence type="ECO:0000313" key="3">
    <source>
        <dbReference type="EMBL" id="GHD19253.1"/>
    </source>
</evidence>
<keyword evidence="2" id="KW-0812">Transmembrane</keyword>
<name>A0A918XAE6_9ACTN</name>
<accession>A0A918XAE6</accession>
<comment type="caution">
    <text evidence="3">The sequence shown here is derived from an EMBL/GenBank/DDBJ whole genome shotgun (WGS) entry which is preliminary data.</text>
</comment>